<dbReference type="GO" id="GO:0016301">
    <property type="term" value="F:kinase activity"/>
    <property type="evidence" value="ECO:0007669"/>
    <property type="project" value="UniProtKB-KW"/>
</dbReference>
<protein>
    <submittedName>
        <fullName evidence="1">Serine kinase</fullName>
    </submittedName>
</protein>
<gene>
    <name evidence="1" type="ORF">FJY75_05820</name>
</gene>
<dbReference type="Gene3D" id="3.40.1390.20">
    <property type="entry name" value="HprK N-terminal domain-like"/>
    <property type="match status" value="1"/>
</dbReference>
<dbReference type="EMBL" id="VGIY01000110">
    <property type="protein sequence ID" value="MBM3317351.1"/>
    <property type="molecule type" value="Genomic_DNA"/>
</dbReference>
<organism evidence="1 2">
    <name type="scientific">Eiseniibacteriota bacterium</name>
    <dbReference type="NCBI Taxonomy" id="2212470"/>
    <lineage>
        <taxon>Bacteria</taxon>
        <taxon>Candidatus Eiseniibacteriota</taxon>
    </lineage>
</organism>
<dbReference type="InterPro" id="IPR028979">
    <property type="entry name" value="Ser_kin/Pase_Hpr-like_N_sf"/>
</dbReference>
<accession>A0A937XBD9</accession>
<sequence>MTLREIVEKLDLQVHAGAGRMEVTVARGYMSDMLSDVIGNAPIGGLWITMQKHKNVVAVAVMKSLAAIVLVQGRVPEEDTLRAAEEEEVVILGTTMSAFALAARLHDLGIAGD</sequence>
<keyword evidence="1" id="KW-0418">Kinase</keyword>
<evidence type="ECO:0000313" key="1">
    <source>
        <dbReference type="EMBL" id="MBM3317351.1"/>
    </source>
</evidence>
<keyword evidence="1" id="KW-0808">Transferase</keyword>
<dbReference type="SUPFAM" id="SSF75138">
    <property type="entry name" value="HprK N-terminal domain-like"/>
    <property type="match status" value="1"/>
</dbReference>
<dbReference type="Proteomes" id="UP000748308">
    <property type="component" value="Unassembled WGS sequence"/>
</dbReference>
<name>A0A937XBD9_UNCEI</name>
<reference evidence="1" key="1">
    <citation type="submission" date="2019-03" db="EMBL/GenBank/DDBJ databases">
        <title>Lake Tanganyika Metagenome-Assembled Genomes (MAGs).</title>
        <authorList>
            <person name="Tran P."/>
        </authorList>
    </citation>
    <scope>NUCLEOTIDE SEQUENCE</scope>
    <source>
        <strain evidence="1">M_DeepCast_400m_m2_100</strain>
    </source>
</reference>
<proteinExistence type="predicted"/>
<dbReference type="AlphaFoldDB" id="A0A937XBD9"/>
<comment type="caution">
    <text evidence="1">The sequence shown here is derived from an EMBL/GenBank/DDBJ whole genome shotgun (WGS) entry which is preliminary data.</text>
</comment>
<evidence type="ECO:0000313" key="2">
    <source>
        <dbReference type="Proteomes" id="UP000748308"/>
    </source>
</evidence>